<comment type="caution">
    <text evidence="1">The sequence shown here is derived from an EMBL/GenBank/DDBJ whole genome shotgun (WGS) entry which is preliminary data.</text>
</comment>
<dbReference type="Proteomes" id="UP001189429">
    <property type="component" value="Unassembled WGS sequence"/>
</dbReference>
<dbReference type="InterPro" id="IPR011990">
    <property type="entry name" value="TPR-like_helical_dom_sf"/>
</dbReference>
<reference evidence="1" key="1">
    <citation type="submission" date="2023-10" db="EMBL/GenBank/DDBJ databases">
        <authorList>
            <person name="Chen Y."/>
            <person name="Shah S."/>
            <person name="Dougan E. K."/>
            <person name="Thang M."/>
            <person name="Chan C."/>
        </authorList>
    </citation>
    <scope>NUCLEOTIDE SEQUENCE [LARGE SCALE GENOMIC DNA]</scope>
</reference>
<feature type="non-terminal residue" evidence="1">
    <location>
        <position position="79"/>
    </location>
</feature>
<gene>
    <name evidence="1" type="ORF">PCOR1329_LOCUS73740</name>
</gene>
<name>A0ABN9X678_9DINO</name>
<evidence type="ECO:0000313" key="2">
    <source>
        <dbReference type="Proteomes" id="UP001189429"/>
    </source>
</evidence>
<protein>
    <submittedName>
        <fullName evidence="1">Uncharacterized protein</fullName>
    </submittedName>
</protein>
<organism evidence="1 2">
    <name type="scientific">Prorocentrum cordatum</name>
    <dbReference type="NCBI Taxonomy" id="2364126"/>
    <lineage>
        <taxon>Eukaryota</taxon>
        <taxon>Sar</taxon>
        <taxon>Alveolata</taxon>
        <taxon>Dinophyceae</taxon>
        <taxon>Prorocentrales</taxon>
        <taxon>Prorocentraceae</taxon>
        <taxon>Prorocentrum</taxon>
    </lineage>
</organism>
<dbReference type="NCBIfam" id="TIGR00756">
    <property type="entry name" value="PPR"/>
    <property type="match status" value="1"/>
</dbReference>
<feature type="non-terminal residue" evidence="1">
    <location>
        <position position="1"/>
    </location>
</feature>
<sequence>DTGYRWSVQTCGSLIRAHGYAKDLSGVWACWESLLSRGEQPTTVTTGCMVEQLVLNNKVEEAHRVIRYLDSRGFTDSIN</sequence>
<proteinExistence type="predicted"/>
<evidence type="ECO:0000313" key="1">
    <source>
        <dbReference type="EMBL" id="CAK0894796.1"/>
    </source>
</evidence>
<dbReference type="Gene3D" id="1.25.40.10">
    <property type="entry name" value="Tetratricopeptide repeat domain"/>
    <property type="match status" value="1"/>
</dbReference>
<dbReference type="EMBL" id="CAUYUJ010019948">
    <property type="protein sequence ID" value="CAK0894796.1"/>
    <property type="molecule type" value="Genomic_DNA"/>
</dbReference>
<accession>A0ABN9X678</accession>
<dbReference type="InterPro" id="IPR002885">
    <property type="entry name" value="PPR_rpt"/>
</dbReference>
<keyword evidence="2" id="KW-1185">Reference proteome</keyword>